<dbReference type="Gene3D" id="3.55.50.30">
    <property type="match status" value="1"/>
</dbReference>
<evidence type="ECO:0000313" key="10">
    <source>
        <dbReference type="EMBL" id="TDW97470.1"/>
    </source>
</evidence>
<reference evidence="10 11" key="1">
    <citation type="submission" date="2019-03" db="EMBL/GenBank/DDBJ databases">
        <title>Genomic Encyclopedia of Type Strains, Phase IV (KMG-IV): sequencing the most valuable type-strain genomes for metagenomic binning, comparative biology and taxonomic classification.</title>
        <authorList>
            <person name="Goeker M."/>
        </authorList>
    </citation>
    <scope>NUCLEOTIDE SEQUENCE [LARGE SCALE GENOMIC DNA]</scope>
    <source>
        <strain evidence="10 11">DSM 100059</strain>
    </source>
</reference>
<comment type="subcellular location">
    <subcellularLocation>
        <location evidence="1 7">Cell outer membrane</location>
        <topology evidence="1 7">Multi-pass membrane protein</topology>
    </subcellularLocation>
</comment>
<evidence type="ECO:0000256" key="3">
    <source>
        <dbReference type="ARBA" id="ARBA00022452"/>
    </source>
</evidence>
<dbReference type="SUPFAM" id="SSF49464">
    <property type="entry name" value="Carboxypeptidase regulatory domain-like"/>
    <property type="match status" value="1"/>
</dbReference>
<organism evidence="10 11">
    <name type="scientific">Dinghuibacter silviterrae</name>
    <dbReference type="NCBI Taxonomy" id="1539049"/>
    <lineage>
        <taxon>Bacteria</taxon>
        <taxon>Pseudomonadati</taxon>
        <taxon>Bacteroidota</taxon>
        <taxon>Chitinophagia</taxon>
        <taxon>Chitinophagales</taxon>
        <taxon>Chitinophagaceae</taxon>
        <taxon>Dinghuibacter</taxon>
    </lineage>
</organism>
<evidence type="ECO:0000256" key="1">
    <source>
        <dbReference type="ARBA" id="ARBA00004571"/>
    </source>
</evidence>
<feature type="chain" id="PRO_5020658462" evidence="8">
    <location>
        <begin position="26"/>
        <end position="1198"/>
    </location>
</feature>
<dbReference type="Proteomes" id="UP000294498">
    <property type="component" value="Unassembled WGS sequence"/>
</dbReference>
<comment type="caution">
    <text evidence="10">The sequence shown here is derived from an EMBL/GenBank/DDBJ whole genome shotgun (WGS) entry which is preliminary data.</text>
</comment>
<dbReference type="NCBIfam" id="TIGR04056">
    <property type="entry name" value="OMP_RagA_SusC"/>
    <property type="match status" value="1"/>
</dbReference>
<dbReference type="GO" id="GO:0009279">
    <property type="term" value="C:cell outer membrane"/>
    <property type="evidence" value="ECO:0007669"/>
    <property type="project" value="UniProtKB-SubCell"/>
</dbReference>
<keyword evidence="11" id="KW-1185">Reference proteome</keyword>
<feature type="domain" description="Secretin/TonB short N-terminal" evidence="9">
    <location>
        <begin position="51"/>
        <end position="102"/>
    </location>
</feature>
<evidence type="ECO:0000313" key="11">
    <source>
        <dbReference type="Proteomes" id="UP000294498"/>
    </source>
</evidence>
<dbReference type="PROSITE" id="PS52016">
    <property type="entry name" value="TONB_DEPENDENT_REC_3"/>
    <property type="match status" value="1"/>
</dbReference>
<evidence type="ECO:0000259" key="9">
    <source>
        <dbReference type="SMART" id="SM00965"/>
    </source>
</evidence>
<keyword evidence="3 7" id="KW-1134">Transmembrane beta strand</keyword>
<dbReference type="InterPro" id="IPR023997">
    <property type="entry name" value="TonB-dep_OMP_SusC/RagA_CS"/>
</dbReference>
<protein>
    <submittedName>
        <fullName evidence="10">TonB-linked SusC/RagA family outer membrane protein</fullName>
    </submittedName>
</protein>
<keyword evidence="2 7" id="KW-0813">Transport</keyword>
<dbReference type="InterPro" id="IPR008969">
    <property type="entry name" value="CarboxyPept-like_regulatory"/>
</dbReference>
<dbReference type="EMBL" id="SODV01000002">
    <property type="protein sequence ID" value="TDW97470.1"/>
    <property type="molecule type" value="Genomic_DNA"/>
</dbReference>
<keyword evidence="6 7" id="KW-0998">Cell outer membrane</keyword>
<dbReference type="Pfam" id="PF13715">
    <property type="entry name" value="CarbopepD_reg_2"/>
    <property type="match status" value="1"/>
</dbReference>
<dbReference type="InterPro" id="IPR037066">
    <property type="entry name" value="Plug_dom_sf"/>
</dbReference>
<evidence type="ECO:0000256" key="4">
    <source>
        <dbReference type="ARBA" id="ARBA00022692"/>
    </source>
</evidence>
<dbReference type="Pfam" id="PF07715">
    <property type="entry name" value="Plug"/>
    <property type="match status" value="1"/>
</dbReference>
<keyword evidence="4 7" id="KW-0812">Transmembrane</keyword>
<evidence type="ECO:0000256" key="6">
    <source>
        <dbReference type="ARBA" id="ARBA00023237"/>
    </source>
</evidence>
<dbReference type="InterPro" id="IPR023996">
    <property type="entry name" value="TonB-dep_OMP_SusC/RagA"/>
</dbReference>
<dbReference type="InterPro" id="IPR036942">
    <property type="entry name" value="Beta-barrel_TonB_sf"/>
</dbReference>
<dbReference type="SUPFAM" id="SSF56935">
    <property type="entry name" value="Porins"/>
    <property type="match status" value="1"/>
</dbReference>
<dbReference type="InterPro" id="IPR039426">
    <property type="entry name" value="TonB-dep_rcpt-like"/>
</dbReference>
<dbReference type="InterPro" id="IPR012910">
    <property type="entry name" value="Plug_dom"/>
</dbReference>
<gene>
    <name evidence="10" type="ORF">EDB95_5320</name>
</gene>
<dbReference type="SMART" id="SM00965">
    <property type="entry name" value="STN"/>
    <property type="match status" value="1"/>
</dbReference>
<dbReference type="NCBIfam" id="TIGR04057">
    <property type="entry name" value="SusC_RagA_signa"/>
    <property type="match status" value="1"/>
</dbReference>
<keyword evidence="8" id="KW-0732">Signal</keyword>
<keyword evidence="5 7" id="KW-0472">Membrane</keyword>
<dbReference type="AlphaFoldDB" id="A0A4R8DKD4"/>
<evidence type="ECO:0000256" key="5">
    <source>
        <dbReference type="ARBA" id="ARBA00023136"/>
    </source>
</evidence>
<dbReference type="Gene3D" id="2.170.130.10">
    <property type="entry name" value="TonB-dependent receptor, plug domain"/>
    <property type="match status" value="1"/>
</dbReference>
<comment type="similarity">
    <text evidence="7">Belongs to the TonB-dependent receptor family.</text>
</comment>
<name>A0A4R8DKD4_9BACT</name>
<dbReference type="Gene3D" id="2.40.170.20">
    <property type="entry name" value="TonB-dependent receptor, beta-barrel domain"/>
    <property type="match status" value="1"/>
</dbReference>
<dbReference type="InterPro" id="IPR011662">
    <property type="entry name" value="Secretin/TonB_short_N"/>
</dbReference>
<evidence type="ECO:0000256" key="2">
    <source>
        <dbReference type="ARBA" id="ARBA00022448"/>
    </source>
</evidence>
<sequence>MQLIAFGKSQCMLALFLAVFLGARAQTGITLQEKNASLKKVFNDISRKTGLSFMYDDALIRDMGTVSIDVRNASLEEVMRRALEGKGLQYSVQGNSVVINREVRLPYEGTGHIDIRGKVADENGVPLAGATISIPGTDFTLATLSGGDFSMGGVPDKGVIVFSCVGYQTQVIKYDNRTVFNITMRKHVAELAGVSVEVDNGYQMIPLERTTGSFDIIDNKLFNRSVSPNLLDHISDIASGVLFDNRTSGSILTYAYGPGLSQNFTIRGISTLNAITNPLVVVDGFPYNSSLPYSQDINNLNPNDIESITVLKDAAAASIWGARAGNGVVIITTKNGKYNQKPEISFNTSVTFTGKPRLFTQRLISSPDYITVEDSLFQQGNYTNFLNPATANGRPVTGVVQLLGEAAAGTISQADADAQIAALSHEDIRNDALKYFYHTGTQQQYNLSVRGGSSFDKYYIAAGYDNVNAVDFSFLKRFTLTATNTFKPWQNLEVALPVTFSDDQAGSNVGSFSEGNYAPYTRLVDAQGQPQNVTWSGGYNQAFIQTALSDGLYDMNYNPIQQFHASQYNHTNTTLIRVSPSLKYSFLNGFSLEARYQYSRTVTNNTVYQSDSVFSVKDMINNYTQISPTGQLTYPINQGGILNYNDQNQEDNNMRFSLSYNHTLGKDHRLDAIGGYERNETRITGNQYGYYGYNPNTGTAQNVVDYVTYFPLTNYKIEGLPYNITSTIYPLQTSLTQEFIAFISGFANASYTYKGRYVLTGSARMDQANLFGVTANDKRKLLWSGGVAWKMDRESFYKIRWMPHLTLRATYGYQGNIYLGSAVNNTSASTLTTISYYPGTTNSSGLPYAVLNNIANPDLTWERVGQANVAVDFGIRKELLTGTLEFYKKNATGLVANYSVDPTVGVTQRTGNVGNMTGRGMDLTLTSKNINTRVFRWTTRLLVSLDKDKLTKYNQNTPAIQVLEEQSSSAPPSSPTPITGNAVYGIYSLRWAGLDAGGNPQGYDSTGKVSEDYNQMTNYARTKDLVYAGSAIPTSYGSFMNDFTWKGFTLSVNISYKMGYYFHAQSINYGQLFGYNMVGVYDGSSDFAKRWQHPGDEKKTNVPSMPTLANSSYLRDIFYEYSSTLVQKGDNIRLKDVSLSYDFSDWARKHTPLSHLELYGYYLGNTLLWKANKMGIDPDYTTMRPAKNYTLGARVSFK</sequence>
<proteinExistence type="inferred from homology"/>
<evidence type="ECO:0000256" key="8">
    <source>
        <dbReference type="SAM" id="SignalP"/>
    </source>
</evidence>
<accession>A0A4R8DKD4</accession>
<evidence type="ECO:0000256" key="7">
    <source>
        <dbReference type="PROSITE-ProRule" id="PRU01360"/>
    </source>
</evidence>
<dbReference type="Gene3D" id="2.60.40.1120">
    <property type="entry name" value="Carboxypeptidase-like, regulatory domain"/>
    <property type="match status" value="1"/>
</dbReference>
<dbReference type="Pfam" id="PF07660">
    <property type="entry name" value="STN"/>
    <property type="match status" value="1"/>
</dbReference>
<feature type="signal peptide" evidence="8">
    <location>
        <begin position="1"/>
        <end position="25"/>
    </location>
</feature>